<name>A0A2V3UQS7_9SPHN</name>
<dbReference type="InterPro" id="IPR053155">
    <property type="entry name" value="F-pilin_assembly_TraC"/>
</dbReference>
<feature type="compositionally biased region" description="Gly residues" evidence="1">
    <location>
        <begin position="656"/>
        <end position="683"/>
    </location>
</feature>
<protein>
    <submittedName>
        <fullName evidence="3">F pilus assembly protein of type IV secretion system</fullName>
    </submittedName>
</protein>
<gene>
    <name evidence="3" type="ORF">C7451_1151</name>
</gene>
<dbReference type="OrthoDB" id="7167455at2"/>
<feature type="compositionally biased region" description="Polar residues" evidence="1">
    <location>
        <begin position="908"/>
        <end position="919"/>
    </location>
</feature>
<dbReference type="InterPro" id="IPR025955">
    <property type="entry name" value="TraC/Conjuga_ATPase"/>
</dbReference>
<accession>A0A2V3UQS7</accession>
<dbReference type="InterPro" id="IPR043964">
    <property type="entry name" value="P-loop_TraG"/>
</dbReference>
<feature type="compositionally biased region" description="Low complexity" evidence="1">
    <location>
        <begin position="713"/>
        <end position="743"/>
    </location>
</feature>
<sequence length="950" mass="103400">MLQAFTNIIDLVTGDARKPEQNARPASVPMLSHFLGYRSFDEEKRIFHQVRSKGFIIELAPLVGANDRVNDVIGSLFSDILLPGTKFSVTNYSSPRVAEKLQAWALPRYKASGVFQTLARHRVDKLRNGAWSTLASDGPFFVRSFRVLLAVGISDGSGLSTDDLLTMREGIISALDSIDVPVKEFAPTDLIRFFDEILAPSTGAGDEVPGYNRFDPINEQCIRRDLVTHVGRDRLVLEAQSLRPTGSSVDGVPELKDFVPERFDVRTMAVRNFPDRWAPWDSQKVIGDIFNPKLSLPCPVLQTACGVIPNQESSEAKAGYKFVRTSSLAEGKGVKLVPKLRTEAAEWQFVADRVKQGEKLVSCYYAVTIIAPKGRDGTIDHVMQALKGHEHPFAYDLATSLLPFAAKGTYGKFFLGDANLDLSADLTVFELSDLATRVELRGVVLTSIMFIASQVMRRMDRAIPKPLIIDEAWQMLKGGAMADFVETYSRTCRKYGGALITATQSIHDYYKSEGSRAALENSDWFLILQQKGESTVYDTSPAMSRLAFASSVSQFANAERQQTLSELETARNTLSEERSRALSLADRTSSRQTTGTRNSSGSESSAGFRSGENLQRFDNQSLDARDTVSESDRVSSSRGAQQSNTDRLETTKGGSLSVGGSAGRGGNRAANGEGGSGANGAIGGNVQAGISGGRSRLDSVTRGTEANQSQGFDSSTSDNRSSGSNATQDSGSYSQSGSFSRSEGYSEKAFSREQALEDVRRIDKRIAAIDEVSKSLSSNTSSRDGYGSNLSFDLSQIIASRYQEKAAELGLTAPSLARTDLSPQEQATAEVVARAIIADYYDQRVAPFSDLIPESGSLVGNVSGPGSFTEADLRGQGPRRSAGSPRNLVEGASDSAIGNRIEEGGQSLGQRYETNVTRSGQRRQDFQQDRKGEDGADDRFNERFYDRDQR</sequence>
<feature type="compositionally biased region" description="Basic and acidic residues" evidence="1">
    <location>
        <begin position="922"/>
        <end position="950"/>
    </location>
</feature>
<feature type="compositionally biased region" description="Polar residues" evidence="1">
    <location>
        <begin position="636"/>
        <end position="645"/>
    </location>
</feature>
<dbReference type="RefSeq" id="WP_110299998.1">
    <property type="nucleotide sequence ID" value="NZ_QJJM01000015.1"/>
</dbReference>
<evidence type="ECO:0000313" key="3">
    <source>
        <dbReference type="EMBL" id="PXW69732.1"/>
    </source>
</evidence>
<dbReference type="Proteomes" id="UP000248014">
    <property type="component" value="Unassembled WGS sequence"/>
</dbReference>
<evidence type="ECO:0000256" key="1">
    <source>
        <dbReference type="SAM" id="MobiDB-lite"/>
    </source>
</evidence>
<dbReference type="Gene3D" id="1.10.8.730">
    <property type="match status" value="1"/>
</dbReference>
<comment type="caution">
    <text evidence="3">The sequence shown here is derived from an EMBL/GenBank/DDBJ whole genome shotgun (WGS) entry which is preliminary data.</text>
</comment>
<dbReference type="Gene3D" id="3.40.50.300">
    <property type="entry name" value="P-loop containing nucleotide triphosphate hydrolases"/>
    <property type="match status" value="1"/>
</dbReference>
<dbReference type="EMBL" id="QJJM01000015">
    <property type="protein sequence ID" value="PXW69732.1"/>
    <property type="molecule type" value="Genomic_DNA"/>
</dbReference>
<feature type="compositionally biased region" description="Polar residues" evidence="1">
    <location>
        <begin position="701"/>
        <end position="712"/>
    </location>
</feature>
<evidence type="ECO:0000259" key="2">
    <source>
        <dbReference type="Pfam" id="PF19044"/>
    </source>
</evidence>
<dbReference type="InterPro" id="IPR027417">
    <property type="entry name" value="P-loop_NTPase"/>
</dbReference>
<feature type="domain" description="TraG P-loop" evidence="2">
    <location>
        <begin position="389"/>
        <end position="531"/>
    </location>
</feature>
<dbReference type="PANTHER" id="PTHR38467:SF1">
    <property type="entry name" value="CONJUGATIVE TRANSFER: ASSEMBLY"/>
    <property type="match status" value="1"/>
</dbReference>
<dbReference type="AlphaFoldDB" id="A0A2V3UQS7"/>
<organism evidence="3 4">
    <name type="scientific">Blastomonas natatoria</name>
    <dbReference type="NCBI Taxonomy" id="34015"/>
    <lineage>
        <taxon>Bacteria</taxon>
        <taxon>Pseudomonadati</taxon>
        <taxon>Pseudomonadota</taxon>
        <taxon>Alphaproteobacteria</taxon>
        <taxon>Sphingomonadales</taxon>
        <taxon>Sphingomonadaceae</taxon>
        <taxon>Blastomonas</taxon>
    </lineage>
</organism>
<evidence type="ECO:0000313" key="4">
    <source>
        <dbReference type="Proteomes" id="UP000248014"/>
    </source>
</evidence>
<keyword evidence="4" id="KW-1185">Reference proteome</keyword>
<feature type="region of interest" description="Disordered" evidence="1">
    <location>
        <begin position="867"/>
        <end position="950"/>
    </location>
</feature>
<feature type="compositionally biased region" description="Basic and acidic residues" evidence="1">
    <location>
        <begin position="623"/>
        <end position="635"/>
    </location>
</feature>
<dbReference type="Pfam" id="PF19044">
    <property type="entry name" value="P-loop_TraG"/>
    <property type="match status" value="1"/>
</dbReference>
<proteinExistence type="predicted"/>
<dbReference type="CDD" id="cd01127">
    <property type="entry name" value="TrwB_TraG_TraD_VirD4"/>
    <property type="match status" value="1"/>
</dbReference>
<dbReference type="Pfam" id="PF11130">
    <property type="entry name" value="TraC_F_IV"/>
    <property type="match status" value="1"/>
</dbReference>
<feature type="compositionally biased region" description="Polar residues" evidence="1">
    <location>
        <begin position="586"/>
        <end position="598"/>
    </location>
</feature>
<dbReference type="PANTHER" id="PTHR38467">
    <property type="match status" value="1"/>
</dbReference>
<reference evidence="3 4" key="1">
    <citation type="submission" date="2018-05" db="EMBL/GenBank/DDBJ databases">
        <title>Genomic Encyclopedia of Type Strains, Phase IV (KMG-IV): sequencing the most valuable type-strain genomes for metagenomic binning, comparative biology and taxonomic classification.</title>
        <authorList>
            <person name="Goeker M."/>
        </authorList>
    </citation>
    <scope>NUCLEOTIDE SEQUENCE [LARGE SCALE GENOMIC DNA]</scope>
    <source>
        <strain evidence="3 4">DSM 3183</strain>
    </source>
</reference>
<feature type="region of interest" description="Disordered" evidence="1">
    <location>
        <begin position="572"/>
        <end position="749"/>
    </location>
</feature>
<feature type="compositionally biased region" description="Low complexity" evidence="1">
    <location>
        <begin position="599"/>
        <end position="611"/>
    </location>
</feature>
<dbReference type="SUPFAM" id="SSF52540">
    <property type="entry name" value="P-loop containing nucleoside triphosphate hydrolases"/>
    <property type="match status" value="1"/>
</dbReference>
<feature type="compositionally biased region" description="Polar residues" evidence="1">
    <location>
        <begin position="612"/>
        <end position="622"/>
    </location>
</feature>